<dbReference type="Pfam" id="PF00535">
    <property type="entry name" value="Glycos_transf_2"/>
    <property type="match status" value="1"/>
</dbReference>
<dbReference type="PANTHER" id="PTHR10859:SF91">
    <property type="entry name" value="DOLICHYL-PHOSPHATE BETA-GLUCOSYLTRANSFERASE"/>
    <property type="match status" value="1"/>
</dbReference>
<evidence type="ECO:0000313" key="2">
    <source>
        <dbReference type="EMBL" id="SQD76645.1"/>
    </source>
</evidence>
<keyword evidence="2" id="KW-0808">Transferase</keyword>
<evidence type="ECO:0000313" key="3">
    <source>
        <dbReference type="Proteomes" id="UP000250163"/>
    </source>
</evidence>
<dbReference type="RefSeq" id="WP_112711866.1">
    <property type="nucleotide sequence ID" value="NZ_LS483250.1"/>
</dbReference>
<proteinExistence type="predicted"/>
<dbReference type="KEGG" id="mya:MORIYA_0167"/>
<organism evidence="2 3">
    <name type="scientific">Moritella yayanosii</name>
    <dbReference type="NCBI Taxonomy" id="69539"/>
    <lineage>
        <taxon>Bacteria</taxon>
        <taxon>Pseudomonadati</taxon>
        <taxon>Pseudomonadota</taxon>
        <taxon>Gammaproteobacteria</taxon>
        <taxon>Alteromonadales</taxon>
        <taxon>Moritellaceae</taxon>
        <taxon>Moritella</taxon>
    </lineage>
</organism>
<dbReference type="SUPFAM" id="SSF53448">
    <property type="entry name" value="Nucleotide-diphospho-sugar transferases"/>
    <property type="match status" value="1"/>
</dbReference>
<evidence type="ECO:0000259" key="1">
    <source>
        <dbReference type="Pfam" id="PF00535"/>
    </source>
</evidence>
<reference evidence="3" key="1">
    <citation type="submission" date="2018-05" db="EMBL/GenBank/DDBJ databases">
        <authorList>
            <person name="Cea G.-C."/>
            <person name="William W."/>
        </authorList>
    </citation>
    <scope>NUCLEOTIDE SEQUENCE [LARGE SCALE GENOMIC DNA]</scope>
    <source>
        <strain evidence="3">DB21MT 5</strain>
    </source>
</reference>
<sequence length="245" mass="27861">MSYCIVIPNYNHTVVIDKLLGSLAEFQLPVIMVNDGSDADSSAFMLTLAEKYSYVTLINHPHNQGKGAAVQTGLKHADSMGFTHAVQVDADGQHDISDISKLVELSQAQPNQLISGRPIYNESVPKHRYYARYLTHVWVWIETLSFDIKDTMCGFRVYPLAETLGLLAKHGSLGHYMAFDTEIMVRLYWNGVETTFLPTKVNYPENGVSHFRLWEDNVAISWMHTRLVFGMLKRLPQLLLRKFRA</sequence>
<dbReference type="InterPro" id="IPR029044">
    <property type="entry name" value="Nucleotide-diphossugar_trans"/>
</dbReference>
<dbReference type="InterPro" id="IPR001173">
    <property type="entry name" value="Glyco_trans_2-like"/>
</dbReference>
<keyword evidence="3" id="KW-1185">Reference proteome</keyword>
<dbReference type="GO" id="GO:0006487">
    <property type="term" value="P:protein N-linked glycosylation"/>
    <property type="evidence" value="ECO:0007669"/>
    <property type="project" value="TreeGrafter"/>
</dbReference>
<accession>A0A330LRD2</accession>
<dbReference type="PANTHER" id="PTHR10859">
    <property type="entry name" value="GLYCOSYL TRANSFERASE"/>
    <property type="match status" value="1"/>
</dbReference>
<dbReference type="OrthoDB" id="9808633at2"/>
<dbReference type="Proteomes" id="UP000250163">
    <property type="component" value="Chromosome MORIYA"/>
</dbReference>
<dbReference type="GO" id="GO:0016740">
    <property type="term" value="F:transferase activity"/>
    <property type="evidence" value="ECO:0007669"/>
    <property type="project" value="UniProtKB-KW"/>
</dbReference>
<feature type="domain" description="Glycosyltransferase 2-like" evidence="1">
    <location>
        <begin position="4"/>
        <end position="136"/>
    </location>
</feature>
<dbReference type="AlphaFoldDB" id="A0A330LRD2"/>
<dbReference type="CDD" id="cd04179">
    <property type="entry name" value="DPM_DPG-synthase_like"/>
    <property type="match status" value="1"/>
</dbReference>
<name>A0A330LRD2_9GAMM</name>
<dbReference type="EMBL" id="LS483250">
    <property type="protein sequence ID" value="SQD76645.1"/>
    <property type="molecule type" value="Genomic_DNA"/>
</dbReference>
<gene>
    <name evidence="2" type="ORF">MORIYA_0167</name>
</gene>
<dbReference type="Gene3D" id="3.90.550.10">
    <property type="entry name" value="Spore Coat Polysaccharide Biosynthesis Protein SpsA, Chain A"/>
    <property type="match status" value="1"/>
</dbReference>
<protein>
    <submittedName>
        <fullName evidence="2">Glycosyl transferase, group 2 family protein</fullName>
    </submittedName>
</protein>